<dbReference type="PANTHER" id="PTHR39450:SF1">
    <property type="entry name" value="DUF1667 DOMAIN-CONTAINING PROTEIN"/>
    <property type="match status" value="1"/>
</dbReference>
<keyword evidence="2" id="KW-1185">Reference proteome</keyword>
<dbReference type="RefSeq" id="WP_216241116.1">
    <property type="nucleotide sequence ID" value="NZ_JABACJ020000007.1"/>
</dbReference>
<proteinExistence type="predicted"/>
<accession>A0ABS6D3M6</accession>
<dbReference type="InterPro" id="IPR012460">
    <property type="entry name" value="DUF1667"/>
</dbReference>
<comment type="caution">
    <text evidence="1">The sequence shown here is derived from an EMBL/GenBank/DDBJ whole genome shotgun (WGS) entry which is preliminary data.</text>
</comment>
<gene>
    <name evidence="1" type="ORF">HGO97_009770</name>
</gene>
<dbReference type="Pfam" id="PF07892">
    <property type="entry name" value="DUF1667"/>
    <property type="match status" value="1"/>
</dbReference>
<dbReference type="PANTHER" id="PTHR39450">
    <property type="entry name" value="MOLYBDOPTERIN OXIDOREDUCTASE, 4FE-4S CLUSTER-BINDING SUBUNIT"/>
    <property type="match status" value="1"/>
</dbReference>
<evidence type="ECO:0000313" key="2">
    <source>
        <dbReference type="Proteomes" id="UP000723714"/>
    </source>
</evidence>
<sequence>MKELTCIVCPNGCSLRVEKKDGQWEVSGNQCKRGITFAIEEMTHPMRTISSTVRTSFPEVPVIPVRVSAEIPKERIFDVMKQINQVRVEKICGTGDVVIENVLGLQVDVIVTSDILREWEKEQK</sequence>
<evidence type="ECO:0000313" key="1">
    <source>
        <dbReference type="EMBL" id="MBU3876098.1"/>
    </source>
</evidence>
<organism evidence="1 2">
    <name type="scientific">Faecalicatena faecalis</name>
    <dbReference type="NCBI Taxonomy" id="2726362"/>
    <lineage>
        <taxon>Bacteria</taxon>
        <taxon>Bacillati</taxon>
        <taxon>Bacillota</taxon>
        <taxon>Clostridia</taxon>
        <taxon>Lachnospirales</taxon>
        <taxon>Lachnospiraceae</taxon>
        <taxon>Faecalicatena</taxon>
    </lineage>
</organism>
<dbReference type="EMBL" id="JABACJ020000007">
    <property type="protein sequence ID" value="MBU3876098.1"/>
    <property type="molecule type" value="Genomic_DNA"/>
</dbReference>
<name>A0ABS6D3M6_9FIRM</name>
<protein>
    <submittedName>
        <fullName evidence="1">DUF1667 domain-containing protein</fullName>
    </submittedName>
</protein>
<dbReference type="Proteomes" id="UP000723714">
    <property type="component" value="Unassembled WGS sequence"/>
</dbReference>
<reference evidence="1 2" key="1">
    <citation type="submission" date="2021-06" db="EMBL/GenBank/DDBJ databases">
        <title>Faecalicatena sp. nov. isolated from porcine feces.</title>
        <authorList>
            <person name="Oh B.S."/>
            <person name="Lee J.H."/>
        </authorList>
    </citation>
    <scope>NUCLEOTIDE SEQUENCE [LARGE SCALE GENOMIC DNA]</scope>
    <source>
        <strain evidence="1 2">AGMB00832</strain>
    </source>
</reference>